<dbReference type="AlphaFoldDB" id="A0A554LWN7"/>
<dbReference type="Gene3D" id="3.30.160.250">
    <property type="match status" value="1"/>
</dbReference>
<dbReference type="EMBL" id="VMGL01000007">
    <property type="protein sequence ID" value="TSC97270.1"/>
    <property type="molecule type" value="Genomic_DNA"/>
</dbReference>
<sequence length="58" mass="6193">MKQAHQIHEYTAVFQTAPEGGYTVTVPALPGCISEGDNFEKAKKKYCGGDRTLSGSCA</sequence>
<name>A0A554LWN7_9BACT</name>
<evidence type="ECO:0000313" key="1">
    <source>
        <dbReference type="EMBL" id="TSC97270.1"/>
    </source>
</evidence>
<gene>
    <name evidence="1" type="ORF">CEN88_86</name>
</gene>
<evidence type="ECO:0008006" key="3">
    <source>
        <dbReference type="Google" id="ProtNLM"/>
    </source>
</evidence>
<proteinExistence type="predicted"/>
<evidence type="ECO:0000313" key="2">
    <source>
        <dbReference type="Proteomes" id="UP000318711"/>
    </source>
</evidence>
<organism evidence="1 2">
    <name type="scientific">Candidatus Berkelbacteria bacterium Licking1014_2</name>
    <dbReference type="NCBI Taxonomy" id="2017146"/>
    <lineage>
        <taxon>Bacteria</taxon>
        <taxon>Candidatus Berkelbacteria</taxon>
    </lineage>
</organism>
<protein>
    <recommendedName>
        <fullName evidence="3">HicB-like antitoxin of toxin-antitoxin system domain-containing protein</fullName>
    </recommendedName>
</protein>
<dbReference type="Proteomes" id="UP000318711">
    <property type="component" value="Unassembled WGS sequence"/>
</dbReference>
<dbReference type="SUPFAM" id="SSF143100">
    <property type="entry name" value="TTHA1013/TTHA0281-like"/>
    <property type="match status" value="1"/>
</dbReference>
<dbReference type="InterPro" id="IPR035069">
    <property type="entry name" value="TTHA1013/TTHA0281-like"/>
</dbReference>
<reference evidence="1 2" key="1">
    <citation type="submission" date="2017-07" db="EMBL/GenBank/DDBJ databases">
        <title>Mechanisms for carbon and nitrogen cycling indicate functional differentiation within the Candidate Phyla Radiation.</title>
        <authorList>
            <person name="Danczak R.E."/>
            <person name="Johnston M.D."/>
            <person name="Kenah C."/>
            <person name="Slattery M."/>
            <person name="Wrighton K.C."/>
            <person name="Wilkins M.J."/>
        </authorList>
    </citation>
    <scope>NUCLEOTIDE SEQUENCE [LARGE SCALE GENOMIC DNA]</scope>
    <source>
        <strain evidence="1">Licking1014_2</strain>
    </source>
</reference>
<comment type="caution">
    <text evidence="1">The sequence shown here is derived from an EMBL/GenBank/DDBJ whole genome shotgun (WGS) entry which is preliminary data.</text>
</comment>
<accession>A0A554LWN7</accession>